<feature type="compositionally biased region" description="Pro residues" evidence="1">
    <location>
        <begin position="85"/>
        <end position="98"/>
    </location>
</feature>
<dbReference type="Proteomes" id="UP000290288">
    <property type="component" value="Unassembled WGS sequence"/>
</dbReference>
<gene>
    <name evidence="2" type="ORF">EST38_g2376</name>
</gene>
<feature type="region of interest" description="Disordered" evidence="1">
    <location>
        <begin position="1"/>
        <end position="479"/>
    </location>
</feature>
<organism evidence="2 3">
    <name type="scientific">Candolleomyces aberdarensis</name>
    <dbReference type="NCBI Taxonomy" id="2316362"/>
    <lineage>
        <taxon>Eukaryota</taxon>
        <taxon>Fungi</taxon>
        <taxon>Dikarya</taxon>
        <taxon>Basidiomycota</taxon>
        <taxon>Agaricomycotina</taxon>
        <taxon>Agaricomycetes</taxon>
        <taxon>Agaricomycetidae</taxon>
        <taxon>Agaricales</taxon>
        <taxon>Agaricineae</taxon>
        <taxon>Psathyrellaceae</taxon>
        <taxon>Candolleomyces</taxon>
    </lineage>
</organism>
<dbReference type="EMBL" id="SDEE01000041">
    <property type="protein sequence ID" value="RXW23487.1"/>
    <property type="molecule type" value="Genomic_DNA"/>
</dbReference>
<feature type="compositionally biased region" description="Low complexity" evidence="1">
    <location>
        <begin position="99"/>
        <end position="110"/>
    </location>
</feature>
<comment type="caution">
    <text evidence="2">The sequence shown here is derived from an EMBL/GenBank/DDBJ whole genome shotgun (WGS) entry which is preliminary data.</text>
</comment>
<dbReference type="OrthoDB" id="3065236at2759"/>
<feature type="compositionally biased region" description="Low complexity" evidence="1">
    <location>
        <begin position="270"/>
        <end position="287"/>
    </location>
</feature>
<accession>A0A4Q2DT34</accession>
<evidence type="ECO:0000313" key="3">
    <source>
        <dbReference type="Proteomes" id="UP000290288"/>
    </source>
</evidence>
<sequence length="479" mass="52077">MQHRAPSPVGPGRYDPARFGNRDREYEADRGYPPSPEHVRGGPRPPSFANTPRRSESPHPSRSVEAKSRRRVRESKELDIQPHPHQTPVPQHPPPPPQIVSSQSSTPIIQDPSTRKRRKNVSRRKDDSGGSETPKPEPQRSNSFKVTPYDQGSNGSSGSERGSFKLVQSPDPNMADHRFRMQPPYTVPKGPNSPDERQSFKHASSYSSFKGSPEPSASSTSARSIQPSPTNAAPRPPIRRIDEDYDEGVNALMDLAQHQYRPAPPPPESATPASEHAAQSPMVSPRAPQQPSPRPPPSHRNSVSSNLSHASPAAQAAQLKRPRSPGGASDESEQSKRSRTDSSRRRSSMSGGRMTPVHGSTRPSPIPFRTQPASHSPEARNVPAEMYERASPPLGGVVLPPHPRPVGAGHSSVSQAPMTVPPIATLSPPASPPVHGDERDDRRGRTTSPPMRKDFGGRGMSRTPPTKHTPSPPMEKEQA</sequence>
<dbReference type="AlphaFoldDB" id="A0A4Q2DT34"/>
<reference evidence="2 3" key="1">
    <citation type="submission" date="2019-01" db="EMBL/GenBank/DDBJ databases">
        <title>Draft genome sequence of Psathyrella aberdarensis IHI B618.</title>
        <authorList>
            <person name="Buettner E."/>
            <person name="Kellner H."/>
        </authorList>
    </citation>
    <scope>NUCLEOTIDE SEQUENCE [LARGE SCALE GENOMIC DNA]</scope>
    <source>
        <strain evidence="2 3">IHI B618</strain>
    </source>
</reference>
<feature type="compositionally biased region" description="Basic and acidic residues" evidence="1">
    <location>
        <begin position="333"/>
        <end position="344"/>
    </location>
</feature>
<dbReference type="STRING" id="2316362.A0A4Q2DT34"/>
<feature type="compositionally biased region" description="Basic and acidic residues" evidence="1">
    <location>
        <begin position="435"/>
        <end position="444"/>
    </location>
</feature>
<feature type="compositionally biased region" description="Basic and acidic residues" evidence="1">
    <location>
        <begin position="53"/>
        <end position="67"/>
    </location>
</feature>
<protein>
    <submittedName>
        <fullName evidence="2">Uncharacterized protein</fullName>
    </submittedName>
</protein>
<evidence type="ECO:0000256" key="1">
    <source>
        <dbReference type="SAM" id="MobiDB-lite"/>
    </source>
</evidence>
<feature type="compositionally biased region" description="Low complexity" evidence="1">
    <location>
        <begin position="152"/>
        <end position="161"/>
    </location>
</feature>
<proteinExistence type="predicted"/>
<feature type="compositionally biased region" description="Polar residues" evidence="1">
    <location>
        <begin position="201"/>
        <end position="231"/>
    </location>
</feature>
<evidence type="ECO:0000313" key="2">
    <source>
        <dbReference type="EMBL" id="RXW23487.1"/>
    </source>
</evidence>
<keyword evidence="3" id="KW-1185">Reference proteome</keyword>
<feature type="compositionally biased region" description="Pro residues" evidence="1">
    <location>
        <begin position="288"/>
        <end position="298"/>
    </location>
</feature>
<feature type="compositionally biased region" description="Basic and acidic residues" evidence="1">
    <location>
        <begin position="123"/>
        <end position="138"/>
    </location>
</feature>
<name>A0A4Q2DT34_9AGAR</name>
<feature type="compositionally biased region" description="Basic and acidic residues" evidence="1">
    <location>
        <begin position="20"/>
        <end position="30"/>
    </location>
</feature>